<gene>
    <name evidence="1" type="ORF">PHET_12388</name>
</gene>
<comment type="caution">
    <text evidence="1">The sequence shown here is derived from an EMBL/GenBank/DDBJ whole genome shotgun (WGS) entry which is preliminary data.</text>
</comment>
<dbReference type="InterPro" id="IPR036322">
    <property type="entry name" value="WD40_repeat_dom_sf"/>
</dbReference>
<keyword evidence="2" id="KW-1185">Reference proteome</keyword>
<name>A0A8J4SYS7_9TREM</name>
<proteinExistence type="predicted"/>
<accession>A0A8J4SYS7</accession>
<evidence type="ECO:0000313" key="1">
    <source>
        <dbReference type="EMBL" id="KAF5394019.1"/>
    </source>
</evidence>
<reference evidence="1" key="1">
    <citation type="submission" date="2019-05" db="EMBL/GenBank/DDBJ databases">
        <title>Annotation for the trematode Paragonimus heterotremus.</title>
        <authorList>
            <person name="Choi Y.-J."/>
        </authorList>
    </citation>
    <scope>NUCLEOTIDE SEQUENCE</scope>
    <source>
        <strain evidence="1">LC</strain>
    </source>
</reference>
<evidence type="ECO:0000313" key="2">
    <source>
        <dbReference type="Proteomes" id="UP000748531"/>
    </source>
</evidence>
<sequence length="110" mass="12044">MPFLPVVYFSEVGLIKGFNLQDKCPVSISHIEHQRISAICWHSPESILVGTGSGTIFKQEPDGECSKVVEDVGGSTGVTSLLPADNMFCVVHNGGDVRIYDPKEFHKLVR</sequence>
<dbReference type="Gene3D" id="2.130.10.10">
    <property type="entry name" value="YVTN repeat-like/Quinoprotein amine dehydrogenase"/>
    <property type="match status" value="1"/>
</dbReference>
<dbReference type="AlphaFoldDB" id="A0A8J4SYS7"/>
<protein>
    <submittedName>
        <fullName evidence="1">Uncharacterized protein</fullName>
    </submittedName>
</protein>
<dbReference type="Proteomes" id="UP000748531">
    <property type="component" value="Unassembled WGS sequence"/>
</dbReference>
<dbReference type="SUPFAM" id="SSF50978">
    <property type="entry name" value="WD40 repeat-like"/>
    <property type="match status" value="1"/>
</dbReference>
<dbReference type="EMBL" id="LUCH01023063">
    <property type="protein sequence ID" value="KAF5394019.1"/>
    <property type="molecule type" value="Genomic_DNA"/>
</dbReference>
<dbReference type="InterPro" id="IPR015943">
    <property type="entry name" value="WD40/YVTN_repeat-like_dom_sf"/>
</dbReference>
<organism evidence="1 2">
    <name type="scientific">Paragonimus heterotremus</name>
    <dbReference type="NCBI Taxonomy" id="100268"/>
    <lineage>
        <taxon>Eukaryota</taxon>
        <taxon>Metazoa</taxon>
        <taxon>Spiralia</taxon>
        <taxon>Lophotrochozoa</taxon>
        <taxon>Platyhelminthes</taxon>
        <taxon>Trematoda</taxon>
        <taxon>Digenea</taxon>
        <taxon>Plagiorchiida</taxon>
        <taxon>Troglotremata</taxon>
        <taxon>Troglotrematidae</taxon>
        <taxon>Paragonimus</taxon>
    </lineage>
</organism>